<dbReference type="GO" id="GO:0046873">
    <property type="term" value="F:metal ion transmembrane transporter activity"/>
    <property type="evidence" value="ECO:0007669"/>
    <property type="project" value="InterPro"/>
</dbReference>
<dbReference type="EMBL" id="CAESAJ010000197">
    <property type="protein sequence ID" value="CAB4344522.1"/>
    <property type="molecule type" value="Genomic_DNA"/>
</dbReference>
<protein>
    <submittedName>
        <fullName evidence="6">Unannotated protein</fullName>
    </submittedName>
</protein>
<feature type="transmembrane region" description="Helical" evidence="5">
    <location>
        <begin position="21"/>
        <end position="47"/>
    </location>
</feature>
<dbReference type="PANTHER" id="PTHR16950:SF16">
    <property type="entry name" value="ZINC TRANSPORTER ZIP13"/>
    <property type="match status" value="1"/>
</dbReference>
<evidence type="ECO:0000256" key="4">
    <source>
        <dbReference type="ARBA" id="ARBA00023136"/>
    </source>
</evidence>
<gene>
    <name evidence="6" type="ORF">UFOPK3770_01301</name>
</gene>
<dbReference type="InterPro" id="IPR003689">
    <property type="entry name" value="ZIP"/>
</dbReference>
<organism evidence="6">
    <name type="scientific">freshwater metagenome</name>
    <dbReference type="NCBI Taxonomy" id="449393"/>
    <lineage>
        <taxon>unclassified sequences</taxon>
        <taxon>metagenomes</taxon>
        <taxon>ecological metagenomes</taxon>
    </lineage>
</organism>
<feature type="transmembrane region" description="Helical" evidence="5">
    <location>
        <begin position="115"/>
        <end position="134"/>
    </location>
</feature>
<sequence>MSGAHEKVESDYGNDHEHRHGITAGLIGAGAMVVHVFLDGVAIGVSFRVSNALGIAVTIAVVAHAFSDGLNTVALLINTGNWKRSSVLLLILDGIARVGGATLGTYIAINDSLLGGYLSLFAGMLIYLATSHILPEAHSKHPSRLTLLSTLAGLGFMFIVINAIEM</sequence>
<proteinExistence type="predicted"/>
<dbReference type="Pfam" id="PF02535">
    <property type="entry name" value="Zip"/>
    <property type="match status" value="1"/>
</dbReference>
<feature type="transmembrane region" description="Helical" evidence="5">
    <location>
        <begin position="53"/>
        <end position="76"/>
    </location>
</feature>
<name>A0A6J5ZT29_9ZZZZ</name>
<dbReference type="GO" id="GO:0016020">
    <property type="term" value="C:membrane"/>
    <property type="evidence" value="ECO:0007669"/>
    <property type="project" value="UniProtKB-SubCell"/>
</dbReference>
<accession>A0A6J5ZT29</accession>
<evidence type="ECO:0000256" key="3">
    <source>
        <dbReference type="ARBA" id="ARBA00022989"/>
    </source>
</evidence>
<reference evidence="6" key="1">
    <citation type="submission" date="2020-05" db="EMBL/GenBank/DDBJ databases">
        <authorList>
            <person name="Chiriac C."/>
            <person name="Salcher M."/>
            <person name="Ghai R."/>
            <person name="Kavagutti S V."/>
        </authorList>
    </citation>
    <scope>NUCLEOTIDE SEQUENCE</scope>
</reference>
<keyword evidence="3 5" id="KW-1133">Transmembrane helix</keyword>
<evidence type="ECO:0000313" key="6">
    <source>
        <dbReference type="EMBL" id="CAB4344522.1"/>
    </source>
</evidence>
<evidence type="ECO:0000256" key="5">
    <source>
        <dbReference type="SAM" id="Phobius"/>
    </source>
</evidence>
<dbReference type="AlphaFoldDB" id="A0A6J5ZT29"/>
<feature type="transmembrane region" description="Helical" evidence="5">
    <location>
        <begin position="146"/>
        <end position="164"/>
    </location>
</feature>
<keyword evidence="4 5" id="KW-0472">Membrane</keyword>
<comment type="subcellular location">
    <subcellularLocation>
        <location evidence="1">Membrane</location>
        <topology evidence="1">Multi-pass membrane protein</topology>
    </subcellularLocation>
</comment>
<evidence type="ECO:0000256" key="1">
    <source>
        <dbReference type="ARBA" id="ARBA00004141"/>
    </source>
</evidence>
<evidence type="ECO:0000256" key="2">
    <source>
        <dbReference type="ARBA" id="ARBA00022692"/>
    </source>
</evidence>
<keyword evidence="2 5" id="KW-0812">Transmembrane</keyword>
<dbReference type="PANTHER" id="PTHR16950">
    <property type="entry name" value="ZINC TRANSPORTER SLC39A7 HISTIDINE-RICH MEMBRANE PROTEIN KE4"/>
    <property type="match status" value="1"/>
</dbReference>
<feature type="transmembrane region" description="Helical" evidence="5">
    <location>
        <begin position="88"/>
        <end position="109"/>
    </location>
</feature>